<feature type="transmembrane region" description="Helical" evidence="1">
    <location>
        <begin position="7"/>
        <end position="25"/>
    </location>
</feature>
<sequence>MNNRRSSYFSWVLCACLDSLVIQTISFSLETAFQVAAVFILYFILMLIKYEVFNFLPPSKLT</sequence>
<keyword evidence="3" id="KW-1185">Reference proteome</keyword>
<feature type="transmembrane region" description="Helical" evidence="1">
    <location>
        <begin position="31"/>
        <end position="50"/>
    </location>
</feature>
<keyword evidence="1" id="KW-0472">Membrane</keyword>
<keyword evidence="1" id="KW-0812">Transmembrane</keyword>
<dbReference type="PROSITE" id="PS51257">
    <property type="entry name" value="PROKAR_LIPOPROTEIN"/>
    <property type="match status" value="1"/>
</dbReference>
<keyword evidence="1" id="KW-1133">Transmembrane helix</keyword>
<accession>A0A1G7ISP2</accession>
<gene>
    <name evidence="2" type="ORF">SAMN04487992_1086</name>
</gene>
<evidence type="ECO:0000256" key="1">
    <source>
        <dbReference type="SAM" id="Phobius"/>
    </source>
</evidence>
<protein>
    <submittedName>
        <fullName evidence="2">Uncharacterized protein</fullName>
    </submittedName>
</protein>
<dbReference type="Proteomes" id="UP000182114">
    <property type="component" value="Unassembled WGS sequence"/>
</dbReference>
<evidence type="ECO:0000313" key="2">
    <source>
        <dbReference type="EMBL" id="SDF15618.1"/>
    </source>
</evidence>
<dbReference type="AlphaFoldDB" id="A0A1G7ISP2"/>
<dbReference type="EMBL" id="FNBD01000008">
    <property type="protein sequence ID" value="SDF15618.1"/>
    <property type="molecule type" value="Genomic_DNA"/>
</dbReference>
<reference evidence="3" key="1">
    <citation type="submission" date="2016-10" db="EMBL/GenBank/DDBJ databases">
        <authorList>
            <person name="Varghese N."/>
            <person name="Submissions S."/>
        </authorList>
    </citation>
    <scope>NUCLEOTIDE SEQUENCE [LARGE SCALE GENOMIC DNA]</scope>
    <source>
        <strain evidence="3">DSM 24729</strain>
    </source>
</reference>
<name>A0A1G7ISP2_9FLAO</name>
<evidence type="ECO:0000313" key="3">
    <source>
        <dbReference type="Proteomes" id="UP000182114"/>
    </source>
</evidence>
<organism evidence="2 3">
    <name type="scientific">Cellulophaga baltica</name>
    <dbReference type="NCBI Taxonomy" id="76594"/>
    <lineage>
        <taxon>Bacteria</taxon>
        <taxon>Pseudomonadati</taxon>
        <taxon>Bacteroidota</taxon>
        <taxon>Flavobacteriia</taxon>
        <taxon>Flavobacteriales</taxon>
        <taxon>Flavobacteriaceae</taxon>
        <taxon>Cellulophaga</taxon>
    </lineage>
</organism>
<proteinExistence type="predicted"/>